<feature type="compositionally biased region" description="Polar residues" evidence="7">
    <location>
        <begin position="350"/>
        <end position="360"/>
    </location>
</feature>
<dbReference type="FunFam" id="1.10.510.10:FF:001033">
    <property type="entry name" value="Uncharacterized protein"/>
    <property type="match status" value="1"/>
</dbReference>
<keyword evidence="6" id="KW-0808">Transferase</keyword>
<dbReference type="PANTHER" id="PTHR11909">
    <property type="entry name" value="CASEIN KINASE-RELATED"/>
    <property type="match status" value="1"/>
</dbReference>
<organism evidence="9 10">
    <name type="scientific">Paramecium primaurelia</name>
    <dbReference type="NCBI Taxonomy" id="5886"/>
    <lineage>
        <taxon>Eukaryota</taxon>
        <taxon>Sar</taxon>
        <taxon>Alveolata</taxon>
        <taxon>Ciliophora</taxon>
        <taxon>Intramacronucleata</taxon>
        <taxon>Oligohymenophorea</taxon>
        <taxon>Peniculida</taxon>
        <taxon>Parameciidae</taxon>
        <taxon>Paramecium</taxon>
    </lineage>
</organism>
<dbReference type="PROSITE" id="PS00107">
    <property type="entry name" value="PROTEIN_KINASE_ATP"/>
    <property type="match status" value="1"/>
</dbReference>
<dbReference type="EMBL" id="CAJJDM010000131">
    <property type="protein sequence ID" value="CAD8105625.1"/>
    <property type="molecule type" value="Genomic_DNA"/>
</dbReference>
<dbReference type="GO" id="GO:0004674">
    <property type="term" value="F:protein serine/threonine kinase activity"/>
    <property type="evidence" value="ECO:0007669"/>
    <property type="project" value="UniProtKB-KW"/>
</dbReference>
<dbReference type="InterPro" id="IPR017441">
    <property type="entry name" value="Protein_kinase_ATP_BS"/>
</dbReference>
<dbReference type="GO" id="GO:0005524">
    <property type="term" value="F:ATP binding"/>
    <property type="evidence" value="ECO:0007669"/>
    <property type="project" value="UniProtKB-UniRule"/>
</dbReference>
<feature type="domain" description="Protein kinase" evidence="8">
    <location>
        <begin position="18"/>
        <end position="286"/>
    </location>
</feature>
<evidence type="ECO:0000259" key="8">
    <source>
        <dbReference type="PROSITE" id="PS50011"/>
    </source>
</evidence>
<dbReference type="SMART" id="SM00220">
    <property type="entry name" value="S_TKc"/>
    <property type="match status" value="1"/>
</dbReference>
<protein>
    <recommendedName>
        <fullName evidence="4">Casein kinase I</fullName>
        <ecNumber evidence="1">2.7.11.1</ecNumber>
    </recommendedName>
</protein>
<proteinExistence type="inferred from homology"/>
<keyword evidence="2 5" id="KW-0547">Nucleotide-binding</keyword>
<dbReference type="AlphaFoldDB" id="A0A8S1PR38"/>
<evidence type="ECO:0000313" key="9">
    <source>
        <dbReference type="EMBL" id="CAD8105625.1"/>
    </source>
</evidence>
<feature type="region of interest" description="Disordered" evidence="7">
    <location>
        <begin position="324"/>
        <end position="396"/>
    </location>
</feature>
<dbReference type="CDD" id="cd14016">
    <property type="entry name" value="STKc_CK1"/>
    <property type="match status" value="1"/>
</dbReference>
<dbReference type="Pfam" id="PF00069">
    <property type="entry name" value="Pkinase"/>
    <property type="match status" value="1"/>
</dbReference>
<dbReference type="PROSITE" id="PS50011">
    <property type="entry name" value="PROTEIN_KINASE_DOM"/>
    <property type="match status" value="1"/>
</dbReference>
<evidence type="ECO:0000256" key="7">
    <source>
        <dbReference type="SAM" id="MobiDB-lite"/>
    </source>
</evidence>
<evidence type="ECO:0000313" key="10">
    <source>
        <dbReference type="Proteomes" id="UP000688137"/>
    </source>
</evidence>
<dbReference type="InterPro" id="IPR008271">
    <property type="entry name" value="Ser/Thr_kinase_AS"/>
</dbReference>
<dbReference type="InterPro" id="IPR050235">
    <property type="entry name" value="CK1_Ser-Thr_kinase"/>
</dbReference>
<evidence type="ECO:0000256" key="3">
    <source>
        <dbReference type="ARBA" id="ARBA00022840"/>
    </source>
</evidence>
<reference evidence="9" key="1">
    <citation type="submission" date="2021-01" db="EMBL/GenBank/DDBJ databases">
        <authorList>
            <consortium name="Genoscope - CEA"/>
            <person name="William W."/>
        </authorList>
    </citation>
    <scope>NUCLEOTIDE SEQUENCE</scope>
</reference>
<keyword evidence="6" id="KW-0418">Kinase</keyword>
<dbReference type="EC" id="2.7.11.1" evidence="1"/>
<dbReference type="PROSITE" id="PS00108">
    <property type="entry name" value="PROTEIN_KINASE_ST"/>
    <property type="match status" value="1"/>
</dbReference>
<feature type="binding site" evidence="5">
    <location>
        <position position="45"/>
    </location>
    <ligand>
        <name>ATP</name>
        <dbReference type="ChEBI" id="CHEBI:30616"/>
    </ligand>
</feature>
<comment type="similarity">
    <text evidence="6">Belongs to the protein kinase superfamily.</text>
</comment>
<name>A0A8S1PR38_PARPR</name>
<comment type="caution">
    <text evidence="9">The sequence shown here is derived from an EMBL/GenBank/DDBJ whole genome shotgun (WGS) entry which is preliminary data.</text>
</comment>
<feature type="compositionally biased region" description="Low complexity" evidence="7">
    <location>
        <begin position="361"/>
        <end position="376"/>
    </location>
</feature>
<evidence type="ECO:0000256" key="1">
    <source>
        <dbReference type="ARBA" id="ARBA00012513"/>
    </source>
</evidence>
<accession>A0A8S1PR38</accession>
<sequence>MDTPIGKDLTNQVIGKVYKLIKRIGSGAFGEIYLVAKGKEEYAMKLERSDTKHPQIFFETKLYNYLQGSDPSDKGIPRIYAQGQDGDYNYIVMDLLGQSLEELFSKNNKRLSLKTVLMLGDQMIQRIEYIHTKQFLHRDIKPDNFLIGLGKKATRVYILDFGLAKRYLTKEGHIPYREGKSLTGTARYASVNTHLGLEQSRRDDLESLGYVLMYLLRGQLPWQNMKANNQKDKYQRIMEKKLETSPDQLCKGFPIEMSQYLNYCKNLKFEDKPDYNYLRGLFKDAFKKIGFEWDYKFEWIKDEQLVKTQQDIQSENKLMIMTQPLQQQQQQQQQQQGIRSNGIESDKKIGNTNSHHFNSNTQQLQSGQRRPQQQTSKVSQQLSVEKKRTTSQNKQFIQSKELVKPVTQVLAPKIVTTKEPHRKY</sequence>
<feature type="compositionally biased region" description="Low complexity" evidence="7">
    <location>
        <begin position="326"/>
        <end position="336"/>
    </location>
</feature>
<keyword evidence="10" id="KW-1185">Reference proteome</keyword>
<evidence type="ECO:0000256" key="5">
    <source>
        <dbReference type="PROSITE-ProRule" id="PRU10141"/>
    </source>
</evidence>
<evidence type="ECO:0000256" key="2">
    <source>
        <dbReference type="ARBA" id="ARBA00022741"/>
    </source>
</evidence>
<evidence type="ECO:0000256" key="6">
    <source>
        <dbReference type="RuleBase" id="RU000304"/>
    </source>
</evidence>
<dbReference type="InterPro" id="IPR000719">
    <property type="entry name" value="Prot_kinase_dom"/>
</dbReference>
<evidence type="ECO:0000256" key="4">
    <source>
        <dbReference type="ARBA" id="ARBA00023860"/>
    </source>
</evidence>
<keyword evidence="3 5" id="KW-0067">ATP-binding</keyword>
<dbReference type="Proteomes" id="UP000688137">
    <property type="component" value="Unassembled WGS sequence"/>
</dbReference>
<keyword evidence="6" id="KW-0723">Serine/threonine-protein kinase</keyword>
<gene>
    <name evidence="9" type="ORF">PPRIM_AZ9-3.1.T1280027</name>
</gene>
<dbReference type="OMA" id="THHNGRT"/>